<dbReference type="AlphaFoldDB" id="A0A6L7GKL9"/>
<feature type="transmembrane region" description="Helical" evidence="1">
    <location>
        <begin position="402"/>
        <end position="419"/>
    </location>
</feature>
<keyword evidence="1" id="KW-1133">Transmembrane helix</keyword>
<feature type="transmembrane region" description="Helical" evidence="1">
    <location>
        <begin position="316"/>
        <end position="333"/>
    </location>
</feature>
<feature type="transmembrane region" description="Helical" evidence="1">
    <location>
        <begin position="47"/>
        <end position="66"/>
    </location>
</feature>
<feature type="transmembrane region" description="Helical" evidence="1">
    <location>
        <begin position="105"/>
        <end position="123"/>
    </location>
</feature>
<evidence type="ECO:0000313" key="2">
    <source>
        <dbReference type="EMBL" id="MXP20082.1"/>
    </source>
</evidence>
<dbReference type="EMBL" id="WMBR01000001">
    <property type="protein sequence ID" value="MXP20082.1"/>
    <property type="molecule type" value="Genomic_DNA"/>
</dbReference>
<feature type="transmembrane region" description="Helical" evidence="1">
    <location>
        <begin position="486"/>
        <end position="505"/>
    </location>
</feature>
<keyword evidence="1" id="KW-0472">Membrane</keyword>
<evidence type="ECO:0008006" key="4">
    <source>
        <dbReference type="Google" id="ProtNLM"/>
    </source>
</evidence>
<protein>
    <recommendedName>
        <fullName evidence="4">Glycosyltransferase RgtA/B/C/D-like domain-containing protein</fullName>
    </recommendedName>
</protein>
<feature type="transmembrane region" description="Helical" evidence="1">
    <location>
        <begin position="364"/>
        <end position="382"/>
    </location>
</feature>
<feature type="transmembrane region" description="Helical" evidence="1">
    <location>
        <begin position="512"/>
        <end position="529"/>
    </location>
</feature>
<feature type="transmembrane region" description="Helical" evidence="1">
    <location>
        <begin position="78"/>
        <end position="99"/>
    </location>
</feature>
<dbReference type="RefSeq" id="WP_160900250.1">
    <property type="nucleotide sequence ID" value="NZ_CP102850.1"/>
</dbReference>
<feature type="transmembrane region" description="Helical" evidence="1">
    <location>
        <begin position="549"/>
        <end position="568"/>
    </location>
</feature>
<name>A0A6L7GKL9_9ACTN</name>
<keyword evidence="1" id="KW-0812">Transmembrane</keyword>
<reference evidence="2 3" key="1">
    <citation type="submission" date="2019-11" db="EMBL/GenBank/DDBJ databases">
        <title>Gordonia sp. nov., a novel actinobacterium isolated from mangrove soil in Hainan.</title>
        <authorList>
            <person name="Huang X."/>
            <person name="Xie Y."/>
            <person name="Chu X."/>
            <person name="Xiao K."/>
        </authorList>
    </citation>
    <scope>NUCLEOTIDE SEQUENCE [LARGE SCALE GENOMIC DNA]</scope>
    <source>
        <strain evidence="2 3">HNM0687</strain>
    </source>
</reference>
<gene>
    <name evidence="2" type="ORF">GIY30_01695</name>
</gene>
<feature type="transmembrane region" description="Helical" evidence="1">
    <location>
        <begin position="155"/>
        <end position="175"/>
    </location>
</feature>
<feature type="transmembrane region" description="Helical" evidence="1">
    <location>
        <begin position="291"/>
        <end position="311"/>
    </location>
</feature>
<feature type="transmembrane region" description="Helical" evidence="1">
    <location>
        <begin position="462"/>
        <end position="480"/>
    </location>
</feature>
<feature type="transmembrane region" description="Helical" evidence="1">
    <location>
        <begin position="181"/>
        <end position="206"/>
    </location>
</feature>
<keyword evidence="3" id="KW-1185">Reference proteome</keyword>
<dbReference type="Proteomes" id="UP000475545">
    <property type="component" value="Unassembled WGS sequence"/>
</dbReference>
<proteinExistence type="predicted"/>
<feature type="transmembrane region" description="Helical" evidence="1">
    <location>
        <begin position="339"/>
        <end position="357"/>
    </location>
</feature>
<evidence type="ECO:0000313" key="3">
    <source>
        <dbReference type="Proteomes" id="UP000475545"/>
    </source>
</evidence>
<evidence type="ECO:0000256" key="1">
    <source>
        <dbReference type="SAM" id="Phobius"/>
    </source>
</evidence>
<comment type="caution">
    <text evidence="2">The sequence shown here is derived from an EMBL/GenBank/DDBJ whole genome shotgun (WGS) entry which is preliminary data.</text>
</comment>
<organism evidence="2 3">
    <name type="scientific">Gordonia mangrovi</name>
    <dbReference type="NCBI Taxonomy" id="2665643"/>
    <lineage>
        <taxon>Bacteria</taxon>
        <taxon>Bacillati</taxon>
        <taxon>Actinomycetota</taxon>
        <taxon>Actinomycetes</taxon>
        <taxon>Mycobacteriales</taxon>
        <taxon>Gordoniaceae</taxon>
        <taxon>Gordonia</taxon>
    </lineage>
</organism>
<sequence>MTPAQPDGIVDVPSTMPVRPRTPIPLGPPIAAASGAAAVLSLIPLPAMLRLLLVAPMLIGGLGTALTWPLRLPSHLRLALFPALGLAAPIGVATGLLWLGRYSPTAVTLALATVCLLSGGWGLRRRAPARTRTELRRRWRLARPRRRVRRLWSSTRFRALTGLLALWAVGLVLASGADVGLFGLMFTPGGLVMATALVGTVIVFVWCVITDDTLVATSAIAATIVIIRFPVSLLTEVPIYAWTYKHIGLVDFVGDTGSLPPSFVDIYTRWPGFFAGAAWFSAASGTDPVDVAHWFAPVMHVLLAAAIWGLARALGLSVRAGLIAVMCAELVNWVGQDYYAPQSVALVLAVTVIALFAGSRTQTAAAYFAIPLMGVIAVGHQLTPVWVLGCGGLLTLLNRVRPIWLIAACGGVWLAYILPRLSSVMKYGLFTGSNPLDNAKTNIGGATGDSVARSVTEAVDRGVAFAVWFSAAAAFVYLWRRGNPDWALPVVAFSPILLLAGQSYGGEAIFRVFLYSLVGCSILVGAALAEVLPGGGDPDTAKRRPRLRTVLVTGAIGVVAVGAFHGYYSGWAYNVITRSQVTLSQQMLAEAEPSTVIVRMAPAGWPERPSGDYVRIAEANPGYDRPLVFLRNSLSRGFPTDEDIDFLNNLGRFAGGGFYMVLPRQMSIYSDYFGYFRSGAIESLVERLDEEPNWRRDRSDPDTIVFRYEHVPTESEPW</sequence>
<accession>A0A6L7GKL9</accession>